<evidence type="ECO:0000313" key="2">
    <source>
        <dbReference type="EMBL" id="KAJ4427119.1"/>
    </source>
</evidence>
<accession>A0ABQ8RZF9</accession>
<dbReference type="PANTHER" id="PTHR36696">
    <property type="entry name" value="AGAP012002-PA"/>
    <property type="match status" value="1"/>
</dbReference>
<feature type="region of interest" description="Disordered" evidence="1">
    <location>
        <begin position="226"/>
        <end position="301"/>
    </location>
</feature>
<dbReference type="PANTHER" id="PTHR36696:SF1">
    <property type="entry name" value="EF-HAND DOMAIN-CONTAINING PROTEIN"/>
    <property type="match status" value="1"/>
</dbReference>
<dbReference type="Proteomes" id="UP001148838">
    <property type="component" value="Unassembled WGS sequence"/>
</dbReference>
<sequence>TNTVEFPNFSHPAPYTLRPFAGVYNPFPYGCSILCNHPADCEAKDVVKRAKNSWASEGKSLLLPEELATIRNSRHSFPYDDAEHSVPEELFRRYTDTDSRPLTPAPTLASVMTKGTVRRCVTPDPIPTHSLNPAQERTLLVLDLRRSHSQDILNWHGVSTSKADLLHLLTTSMSPSQTDQNLHTPQKKKVSMKKKAPAKAKTDVNQKLQQQVLQGVKTLTVPTDVDLITDTTGDSGDEEVLKRRGKQRRRRKKSGRDGSREPEKEFQGLPEPGETQVSAIGKDSQSTSTRPSLIFGSAPGELDVTSTQQLQDSSADGHKSSNVGDSFIDVAILKQLQRELTQEIIDSEFDQKVSVIY</sequence>
<feature type="compositionally biased region" description="Polar residues" evidence="1">
    <location>
        <begin position="275"/>
        <end position="291"/>
    </location>
</feature>
<proteinExistence type="predicted"/>
<name>A0ABQ8RZF9_PERAM</name>
<feature type="region of interest" description="Disordered" evidence="1">
    <location>
        <begin position="175"/>
        <end position="206"/>
    </location>
</feature>
<evidence type="ECO:0000313" key="3">
    <source>
        <dbReference type="Proteomes" id="UP001148838"/>
    </source>
</evidence>
<reference evidence="2 3" key="1">
    <citation type="journal article" date="2022" name="Allergy">
        <title>Genome assembly and annotation of Periplaneta americana reveal a comprehensive cockroach allergen profile.</title>
        <authorList>
            <person name="Wang L."/>
            <person name="Xiong Q."/>
            <person name="Saelim N."/>
            <person name="Wang L."/>
            <person name="Nong W."/>
            <person name="Wan A.T."/>
            <person name="Shi M."/>
            <person name="Liu X."/>
            <person name="Cao Q."/>
            <person name="Hui J.H.L."/>
            <person name="Sookrung N."/>
            <person name="Leung T.F."/>
            <person name="Tungtrongchitr A."/>
            <person name="Tsui S.K.W."/>
        </authorList>
    </citation>
    <scope>NUCLEOTIDE SEQUENCE [LARGE SCALE GENOMIC DNA]</scope>
    <source>
        <strain evidence="2">PWHHKU_190912</strain>
    </source>
</reference>
<feature type="compositionally biased region" description="Polar residues" evidence="1">
    <location>
        <begin position="175"/>
        <end position="184"/>
    </location>
</feature>
<organism evidence="2 3">
    <name type="scientific">Periplaneta americana</name>
    <name type="common">American cockroach</name>
    <name type="synonym">Blatta americana</name>
    <dbReference type="NCBI Taxonomy" id="6978"/>
    <lineage>
        <taxon>Eukaryota</taxon>
        <taxon>Metazoa</taxon>
        <taxon>Ecdysozoa</taxon>
        <taxon>Arthropoda</taxon>
        <taxon>Hexapoda</taxon>
        <taxon>Insecta</taxon>
        <taxon>Pterygota</taxon>
        <taxon>Neoptera</taxon>
        <taxon>Polyneoptera</taxon>
        <taxon>Dictyoptera</taxon>
        <taxon>Blattodea</taxon>
        <taxon>Blattoidea</taxon>
        <taxon>Blattidae</taxon>
        <taxon>Blattinae</taxon>
        <taxon>Periplaneta</taxon>
    </lineage>
</organism>
<dbReference type="EMBL" id="JAJSOF020000038">
    <property type="protein sequence ID" value="KAJ4427119.1"/>
    <property type="molecule type" value="Genomic_DNA"/>
</dbReference>
<feature type="compositionally biased region" description="Basic residues" evidence="1">
    <location>
        <begin position="243"/>
        <end position="254"/>
    </location>
</feature>
<gene>
    <name evidence="2" type="ORF">ANN_24735</name>
</gene>
<feature type="non-terminal residue" evidence="2">
    <location>
        <position position="1"/>
    </location>
</feature>
<feature type="compositionally biased region" description="Basic and acidic residues" evidence="1">
    <location>
        <begin position="255"/>
        <end position="266"/>
    </location>
</feature>
<keyword evidence="3" id="KW-1185">Reference proteome</keyword>
<comment type="caution">
    <text evidence="2">The sequence shown here is derived from an EMBL/GenBank/DDBJ whole genome shotgun (WGS) entry which is preliminary data.</text>
</comment>
<protein>
    <submittedName>
        <fullName evidence="2">Uncharacterized protein</fullName>
    </submittedName>
</protein>
<feature type="compositionally biased region" description="Basic residues" evidence="1">
    <location>
        <begin position="185"/>
        <end position="198"/>
    </location>
</feature>
<evidence type="ECO:0000256" key="1">
    <source>
        <dbReference type="SAM" id="MobiDB-lite"/>
    </source>
</evidence>